<accession>A0ABV6BCJ2</accession>
<keyword evidence="1" id="KW-0472">Membrane</keyword>
<dbReference type="Proteomes" id="UP001589813">
    <property type="component" value="Unassembled WGS sequence"/>
</dbReference>
<keyword evidence="1" id="KW-0812">Transmembrane</keyword>
<feature type="transmembrane region" description="Helical" evidence="1">
    <location>
        <begin position="12"/>
        <end position="33"/>
    </location>
</feature>
<evidence type="ECO:0000256" key="1">
    <source>
        <dbReference type="SAM" id="Phobius"/>
    </source>
</evidence>
<comment type="caution">
    <text evidence="2">The sequence shown here is derived from an EMBL/GenBank/DDBJ whole genome shotgun (WGS) entry which is preliminary data.</text>
</comment>
<gene>
    <name evidence="2" type="ORF">ACFFJP_09850</name>
</gene>
<organism evidence="2 3">
    <name type="scientific">Rheinheimera tilapiae</name>
    <dbReference type="NCBI Taxonomy" id="875043"/>
    <lineage>
        <taxon>Bacteria</taxon>
        <taxon>Pseudomonadati</taxon>
        <taxon>Pseudomonadota</taxon>
        <taxon>Gammaproteobacteria</taxon>
        <taxon>Chromatiales</taxon>
        <taxon>Chromatiaceae</taxon>
        <taxon>Rheinheimera</taxon>
    </lineage>
</organism>
<proteinExistence type="predicted"/>
<name>A0ABV6BCJ2_9GAMM</name>
<keyword evidence="3" id="KW-1185">Reference proteome</keyword>
<feature type="transmembrane region" description="Helical" evidence="1">
    <location>
        <begin position="39"/>
        <end position="58"/>
    </location>
</feature>
<dbReference type="RefSeq" id="WP_377242914.1">
    <property type="nucleotide sequence ID" value="NZ_JBHLXP010000001.1"/>
</dbReference>
<keyword evidence="1" id="KW-1133">Transmembrane helix</keyword>
<evidence type="ECO:0000313" key="2">
    <source>
        <dbReference type="EMBL" id="MFC0048590.1"/>
    </source>
</evidence>
<evidence type="ECO:0000313" key="3">
    <source>
        <dbReference type="Proteomes" id="UP001589813"/>
    </source>
</evidence>
<sequence length="74" mass="8401">MKPPIRWRQWLYVTSSIYPISTLTSALLMSVAPAMASHWYGRLAVTAVSVALLIYGVFPWVTPKIQRWLVGQKP</sequence>
<protein>
    <submittedName>
        <fullName evidence="2">Uncharacterized protein</fullName>
    </submittedName>
</protein>
<reference evidence="2 3" key="1">
    <citation type="submission" date="2024-09" db="EMBL/GenBank/DDBJ databases">
        <authorList>
            <person name="Sun Q."/>
            <person name="Mori K."/>
        </authorList>
    </citation>
    <scope>NUCLEOTIDE SEQUENCE [LARGE SCALE GENOMIC DNA]</scope>
    <source>
        <strain evidence="2 3">KCTC 23315</strain>
    </source>
</reference>
<dbReference type="EMBL" id="JBHLXP010000001">
    <property type="protein sequence ID" value="MFC0048590.1"/>
    <property type="molecule type" value="Genomic_DNA"/>
</dbReference>